<feature type="domain" description="DUF222" evidence="2">
    <location>
        <begin position="63"/>
        <end position="378"/>
    </location>
</feature>
<organism evidence="4 5">
    <name type="scientific">Naasia aerilata</name>
    <dbReference type="NCBI Taxonomy" id="1162966"/>
    <lineage>
        <taxon>Bacteria</taxon>
        <taxon>Bacillati</taxon>
        <taxon>Actinomycetota</taxon>
        <taxon>Actinomycetes</taxon>
        <taxon>Micrococcales</taxon>
        <taxon>Microbacteriaceae</taxon>
        <taxon>Naasia</taxon>
    </lineage>
</organism>
<dbReference type="CDD" id="cd00085">
    <property type="entry name" value="HNHc"/>
    <property type="match status" value="1"/>
</dbReference>
<name>A0ABN6XR60_9MICO</name>
<gene>
    <name evidence="4" type="ORF">GCM10025866_33960</name>
</gene>
<evidence type="ECO:0000313" key="4">
    <source>
        <dbReference type="EMBL" id="BDZ47487.1"/>
    </source>
</evidence>
<dbReference type="Pfam" id="PF13391">
    <property type="entry name" value="HNH_2"/>
    <property type="match status" value="1"/>
</dbReference>
<keyword evidence="4" id="KW-0378">Hydrolase</keyword>
<evidence type="ECO:0000259" key="3">
    <source>
        <dbReference type="Pfam" id="PF13391"/>
    </source>
</evidence>
<dbReference type="Proteomes" id="UP001321498">
    <property type="component" value="Chromosome"/>
</dbReference>
<evidence type="ECO:0000259" key="2">
    <source>
        <dbReference type="Pfam" id="PF02720"/>
    </source>
</evidence>
<dbReference type="GO" id="GO:0004519">
    <property type="term" value="F:endonuclease activity"/>
    <property type="evidence" value="ECO:0007669"/>
    <property type="project" value="UniProtKB-KW"/>
</dbReference>
<reference evidence="5" key="1">
    <citation type="journal article" date="2019" name="Int. J. Syst. Evol. Microbiol.">
        <title>The Global Catalogue of Microorganisms (GCM) 10K type strain sequencing project: providing services to taxonomists for standard genome sequencing and annotation.</title>
        <authorList>
            <consortium name="The Broad Institute Genomics Platform"/>
            <consortium name="The Broad Institute Genome Sequencing Center for Infectious Disease"/>
            <person name="Wu L."/>
            <person name="Ma J."/>
        </authorList>
    </citation>
    <scope>NUCLEOTIDE SEQUENCE [LARGE SCALE GENOMIC DNA]</scope>
    <source>
        <strain evidence="5">NBRC 108725</strain>
    </source>
</reference>
<keyword evidence="4" id="KW-0255">Endonuclease</keyword>
<keyword evidence="4" id="KW-0540">Nuclease</keyword>
<evidence type="ECO:0000256" key="1">
    <source>
        <dbReference type="SAM" id="MobiDB-lite"/>
    </source>
</evidence>
<dbReference type="EMBL" id="AP027731">
    <property type="protein sequence ID" value="BDZ47487.1"/>
    <property type="molecule type" value="Genomic_DNA"/>
</dbReference>
<dbReference type="InterPro" id="IPR003870">
    <property type="entry name" value="DUF222"/>
</dbReference>
<dbReference type="Pfam" id="PF02720">
    <property type="entry name" value="DUF222"/>
    <property type="match status" value="1"/>
</dbReference>
<protein>
    <submittedName>
        <fullName evidence="4">HNH endonuclease</fullName>
    </submittedName>
</protein>
<sequence length="467" mass="49944">MHNSRMERPSDTLAQRAAALAERVTELAWAGDAAELSQVVAGSTDTALLDLASQIGTLANLVDAVAVRVSGEIAARSARDVAEPLARRLGERSAAMVVATAGHISPTRAADWCRTGQQLAPRSTLAGEPLPRLHPELEAALDGGRIGADAARIIVRTLEEIGAHTTPEQQASAECFLLSQADVLTLPQLARLGNALRDHWDPEGAAPREEALRAKSGLRMMPLGNGMVRYVIDAHPEADGWLKTAIQARTAPAREVRFIGEDDAPTDESLVDKRPLAQRRLDALVSIARDSIRLDDGDMSGTPVVLLVTMTQEALVTGIGTATIFGVDEPISAATARRLACDAKIIPVVLGGESQPLDLGQGRRLFSEAQRYAMAVRDGGCGWGTCNVPPSQCEAAHIESWDQAGRPHGPTDISNGLLFCKFHHRIFDNEGWAVRFEAGIPYLIPPPWVDPDQRPRRAGRLPGPPGG</sequence>
<feature type="region of interest" description="Disordered" evidence="1">
    <location>
        <begin position="447"/>
        <end position="467"/>
    </location>
</feature>
<accession>A0ABN6XR60</accession>
<dbReference type="InterPro" id="IPR003615">
    <property type="entry name" value="HNH_nuc"/>
</dbReference>
<proteinExistence type="predicted"/>
<evidence type="ECO:0000313" key="5">
    <source>
        <dbReference type="Proteomes" id="UP001321498"/>
    </source>
</evidence>
<feature type="domain" description="HNH nuclease" evidence="3">
    <location>
        <begin position="392"/>
        <end position="434"/>
    </location>
</feature>
<keyword evidence="5" id="KW-1185">Reference proteome</keyword>